<keyword evidence="3" id="KW-0997">Cell inner membrane</keyword>
<dbReference type="GO" id="GO:0003755">
    <property type="term" value="F:peptidyl-prolyl cis-trans isomerase activity"/>
    <property type="evidence" value="ECO:0007669"/>
    <property type="project" value="UniProtKB-KW"/>
</dbReference>
<dbReference type="Proteomes" id="UP000462014">
    <property type="component" value="Unassembled WGS sequence"/>
</dbReference>
<keyword evidence="15" id="KW-1185">Reference proteome</keyword>
<evidence type="ECO:0000313" key="15">
    <source>
        <dbReference type="Proteomes" id="UP000462014"/>
    </source>
</evidence>
<evidence type="ECO:0000256" key="5">
    <source>
        <dbReference type="ARBA" id="ARBA00022989"/>
    </source>
</evidence>
<dbReference type="PANTHER" id="PTHR47529:SF1">
    <property type="entry name" value="PERIPLASMIC CHAPERONE PPID"/>
    <property type="match status" value="1"/>
</dbReference>
<keyword evidence="6 12" id="KW-0472">Membrane</keyword>
<evidence type="ECO:0000259" key="13">
    <source>
        <dbReference type="PROSITE" id="PS50198"/>
    </source>
</evidence>
<evidence type="ECO:0000256" key="8">
    <source>
        <dbReference type="ARBA" id="ARBA00038408"/>
    </source>
</evidence>
<gene>
    <name evidence="14" type="ORF">GO621_00365</name>
</gene>
<feature type="domain" description="PpiC" evidence="13">
    <location>
        <begin position="347"/>
        <end position="444"/>
    </location>
</feature>
<evidence type="ECO:0000313" key="14">
    <source>
        <dbReference type="EMBL" id="MVN19985.1"/>
    </source>
</evidence>
<comment type="similarity">
    <text evidence="8">Belongs to the PpiD chaperone family.</text>
</comment>
<keyword evidence="2" id="KW-1003">Cell membrane</keyword>
<keyword evidence="7" id="KW-0143">Chaperone</keyword>
<keyword evidence="4 12" id="KW-0812">Transmembrane</keyword>
<dbReference type="PROSITE" id="PS01096">
    <property type="entry name" value="PPIC_PPIASE_1"/>
    <property type="match status" value="1"/>
</dbReference>
<dbReference type="SUPFAM" id="SSF54534">
    <property type="entry name" value="FKBP-like"/>
    <property type="match status" value="1"/>
</dbReference>
<keyword evidence="11" id="KW-0697">Rotamase</keyword>
<proteinExistence type="inferred from homology"/>
<evidence type="ECO:0000256" key="6">
    <source>
        <dbReference type="ARBA" id="ARBA00023136"/>
    </source>
</evidence>
<comment type="subcellular location">
    <subcellularLocation>
        <location evidence="1">Cell inner membrane</location>
        <topology evidence="1">Single-pass type II membrane protein</topology>
        <orientation evidence="1">Periplasmic side</orientation>
    </subcellularLocation>
</comment>
<dbReference type="InterPro" id="IPR027304">
    <property type="entry name" value="Trigger_fact/SurA_dom_sf"/>
</dbReference>
<evidence type="ECO:0000256" key="4">
    <source>
        <dbReference type="ARBA" id="ARBA00022692"/>
    </source>
</evidence>
<dbReference type="GO" id="GO:0005886">
    <property type="term" value="C:plasma membrane"/>
    <property type="evidence" value="ECO:0007669"/>
    <property type="project" value="UniProtKB-SubCell"/>
</dbReference>
<feature type="transmembrane region" description="Helical" evidence="12">
    <location>
        <begin position="12"/>
        <end position="35"/>
    </location>
</feature>
<dbReference type="Pfam" id="PF13623">
    <property type="entry name" value="SurA_N_2"/>
    <property type="match status" value="1"/>
</dbReference>
<protein>
    <recommendedName>
        <fullName evidence="9">Periplasmic chaperone PpiD</fullName>
    </recommendedName>
    <alternativeName>
        <fullName evidence="10">Periplasmic folding chaperone</fullName>
    </alternativeName>
</protein>
<evidence type="ECO:0000256" key="12">
    <source>
        <dbReference type="SAM" id="Phobius"/>
    </source>
</evidence>
<evidence type="ECO:0000256" key="7">
    <source>
        <dbReference type="ARBA" id="ARBA00023186"/>
    </source>
</evidence>
<evidence type="ECO:0000256" key="3">
    <source>
        <dbReference type="ARBA" id="ARBA00022519"/>
    </source>
</evidence>
<evidence type="ECO:0000256" key="2">
    <source>
        <dbReference type="ARBA" id="ARBA00022475"/>
    </source>
</evidence>
<dbReference type="Gene3D" id="3.10.50.40">
    <property type="match status" value="1"/>
</dbReference>
<keyword evidence="11 14" id="KW-0413">Isomerase</keyword>
<reference evidence="14 15" key="1">
    <citation type="submission" date="2019-12" db="EMBL/GenBank/DDBJ databases">
        <title>Mucilaginibacter sp. HMF7410 genome sequencing and assembly.</title>
        <authorList>
            <person name="Kang H."/>
            <person name="Cha I."/>
            <person name="Kim H."/>
            <person name="Joh K."/>
        </authorList>
    </citation>
    <scope>NUCLEOTIDE SEQUENCE [LARGE SCALE GENOMIC DNA]</scope>
    <source>
        <strain evidence="14 15">HMF7410</strain>
    </source>
</reference>
<evidence type="ECO:0000256" key="1">
    <source>
        <dbReference type="ARBA" id="ARBA00004382"/>
    </source>
</evidence>
<dbReference type="InterPro" id="IPR052029">
    <property type="entry name" value="PpiD_chaperone"/>
</dbReference>
<evidence type="ECO:0000256" key="9">
    <source>
        <dbReference type="ARBA" id="ARBA00040743"/>
    </source>
</evidence>
<dbReference type="InterPro" id="IPR046357">
    <property type="entry name" value="PPIase_dom_sf"/>
</dbReference>
<dbReference type="EMBL" id="WPIK01000001">
    <property type="protein sequence ID" value="MVN19985.1"/>
    <property type="molecule type" value="Genomic_DNA"/>
</dbReference>
<dbReference type="PANTHER" id="PTHR47529">
    <property type="entry name" value="PEPTIDYL-PROLYL CIS-TRANS ISOMERASE D"/>
    <property type="match status" value="1"/>
</dbReference>
<keyword evidence="5 12" id="KW-1133">Transmembrane helix</keyword>
<dbReference type="AlphaFoldDB" id="A0A7K1SRP6"/>
<organism evidence="14 15">
    <name type="scientific">Mucilaginibacter arboris</name>
    <dbReference type="NCBI Taxonomy" id="2682090"/>
    <lineage>
        <taxon>Bacteria</taxon>
        <taxon>Pseudomonadati</taxon>
        <taxon>Bacteroidota</taxon>
        <taxon>Sphingobacteriia</taxon>
        <taxon>Sphingobacteriales</taxon>
        <taxon>Sphingobacteriaceae</taxon>
        <taxon>Mucilaginibacter</taxon>
    </lineage>
</organism>
<dbReference type="InterPro" id="IPR023058">
    <property type="entry name" value="PPIase_PpiC_CS"/>
</dbReference>
<name>A0A7K1SRP6_9SPHI</name>
<dbReference type="PROSITE" id="PS50198">
    <property type="entry name" value="PPIC_PPIASE_2"/>
    <property type="match status" value="1"/>
</dbReference>
<dbReference type="SUPFAM" id="SSF109998">
    <property type="entry name" value="Triger factor/SurA peptide-binding domain-like"/>
    <property type="match status" value="1"/>
</dbReference>
<dbReference type="InterPro" id="IPR000297">
    <property type="entry name" value="PPIase_PpiC"/>
</dbReference>
<dbReference type="Pfam" id="PF13616">
    <property type="entry name" value="Rotamase_3"/>
    <property type="match status" value="1"/>
</dbReference>
<accession>A0A7K1SRP6</accession>
<comment type="caution">
    <text evidence="14">The sequence shown here is derived from an EMBL/GenBank/DDBJ whole genome shotgun (WGS) entry which is preliminary data.</text>
</comment>
<evidence type="ECO:0000256" key="11">
    <source>
        <dbReference type="PROSITE-ProRule" id="PRU00278"/>
    </source>
</evidence>
<evidence type="ECO:0000256" key="10">
    <source>
        <dbReference type="ARBA" id="ARBA00042775"/>
    </source>
</evidence>
<sequence>MGIMSFLRNRLGLIMVIVIGLALFAFIIGEVVHYGSSFMNGDRTTIGEVAGEKINYDDFSSKLEQNMQNFRQQSNQASLNPQMVSYVQQTTWNQEISQIIVQKQISKLGITVGDDESKALIQGSNPSPQIIQAFTNRETGQFDRQQLAAFLGNISSTKADPATKTQWANFVNQIIEGKKSEKYLSMIRNGLYVNSLEAKEDYEARNKIANFKYVALDYASIPDNQVKLTDEDYNTYYNEHKNEFKNPEETRSFNYVVFNAAPSKADTAVVKEQINKLLESFKASKNDSLFVAINANTPAPLVYQKKGQLEPKLDSVMFNATPGFVYGPYFSNGAYKIAKLVNTEVGPDSVKARHILINPATEGGVDKALAKADSLKKLIQGGKSFADLAKTNSVDGSAAKGGELGTFARGAMVPVFEDAVFNGKKGDYKIVTSQFGVHLIEIEDQKGSSKVVKVAVVDKALMPSSKTQSAAYAQAQAFLSKVSGSSFDQEIKAEKLKKLTADDVTATASAVAGLENARDVVKWAFGAKKGDVSNQVFELNLTNQYVVAQLQAIKPKGILPLDLVKKQIEPAVRNQVKAKQLEDKLNNALKGASDLDKVAAAVGGKVVPVQNVVFANPIIPGIAQENKVIGAIFGSPLHKVSKAIEGQNGVYVFTVDSFNNPPALNNALKDRQQIAQAMVQRMDTDVFNVLKDKANIKDYRAKFF</sequence>